<keyword evidence="2" id="KW-0472">Membrane</keyword>
<evidence type="ECO:0008006" key="5">
    <source>
        <dbReference type="Google" id="ProtNLM"/>
    </source>
</evidence>
<dbReference type="Proteomes" id="UP000031982">
    <property type="component" value="Unassembled WGS sequence"/>
</dbReference>
<proteinExistence type="predicted"/>
<evidence type="ECO:0000256" key="1">
    <source>
        <dbReference type="ARBA" id="ARBA00022737"/>
    </source>
</evidence>
<protein>
    <recommendedName>
        <fullName evidence="5">HEAT repeat domain-containing protein</fullName>
    </recommendedName>
</protein>
<evidence type="ECO:0000313" key="3">
    <source>
        <dbReference type="EMBL" id="KIL77142.1"/>
    </source>
</evidence>
<keyword evidence="2" id="KW-0812">Transmembrane</keyword>
<dbReference type="Pfam" id="PF02985">
    <property type="entry name" value="HEAT"/>
    <property type="match status" value="1"/>
</dbReference>
<dbReference type="InterPro" id="IPR016024">
    <property type="entry name" value="ARM-type_fold"/>
</dbReference>
<gene>
    <name evidence="3" type="ORF">SD77_1747</name>
</gene>
<name>A0ABR5AQW8_BACBA</name>
<dbReference type="Gene3D" id="1.25.10.10">
    <property type="entry name" value="Leucine-rich Repeat Variant"/>
    <property type="match status" value="1"/>
</dbReference>
<evidence type="ECO:0000256" key="2">
    <source>
        <dbReference type="SAM" id="Phobius"/>
    </source>
</evidence>
<dbReference type="RefSeq" id="WP_041100965.1">
    <property type="nucleotide sequence ID" value="NZ_JARTHD010000019.1"/>
</dbReference>
<comment type="caution">
    <text evidence="3">The sequence shown here is derived from an EMBL/GenBank/DDBJ whole genome shotgun (WGS) entry which is preliminary data.</text>
</comment>
<keyword evidence="1" id="KW-0677">Repeat</keyword>
<dbReference type="SUPFAM" id="SSF48371">
    <property type="entry name" value="ARM repeat"/>
    <property type="match status" value="1"/>
</dbReference>
<dbReference type="EMBL" id="JXLP01000017">
    <property type="protein sequence ID" value="KIL77142.1"/>
    <property type="molecule type" value="Genomic_DNA"/>
</dbReference>
<organism evidence="3 4">
    <name type="scientific">Bacillus badius</name>
    <dbReference type="NCBI Taxonomy" id="1455"/>
    <lineage>
        <taxon>Bacteria</taxon>
        <taxon>Bacillati</taxon>
        <taxon>Bacillota</taxon>
        <taxon>Bacilli</taxon>
        <taxon>Bacillales</taxon>
        <taxon>Bacillaceae</taxon>
        <taxon>Pseudobacillus</taxon>
    </lineage>
</organism>
<sequence length="351" mass="40793">MSDTMKVIIYINLILLGILLFLLVFLIVQKVITNKRTERVEQIKDYLRPDLFAYLLGTEEEIHNRWLNNDPLSIQALEELLEEAASILKGEMAGETITLLAEEWLKEEYHRRLAKGRWSTRMNVLYRIENFYMSSFSHHLWLALAENALRTEAERTEAIRVLASLQSNALARDLISLDPPLSKAVYKDVLRRFNDTYDAGFIENYEKLNNVFKQAIIEWVAETQEYSYLPFVVEQLKQPHLELRIAALKVLYLFGYTADSADVYPFSYSQYWQERMMFAKLAGAAKKDGFLPQLTKLIADENWFVRNAAGEALQQYANGTLILQHIIETHHDRYAKDMAAQWLESEGVRIG</sequence>
<keyword evidence="4" id="KW-1185">Reference proteome</keyword>
<keyword evidence="2" id="KW-1133">Transmembrane helix</keyword>
<reference evidence="3 4" key="1">
    <citation type="submission" date="2015-01" db="EMBL/GenBank/DDBJ databases">
        <title>Genome Assembly of Bacillus badius MTCC 1458.</title>
        <authorList>
            <person name="Verma A."/>
            <person name="Khatri I."/>
            <person name="Mual P."/>
            <person name="Subramanian S."/>
            <person name="Krishnamurthi S."/>
        </authorList>
    </citation>
    <scope>NUCLEOTIDE SEQUENCE [LARGE SCALE GENOMIC DNA]</scope>
    <source>
        <strain evidence="3 4">MTCC 1458</strain>
    </source>
</reference>
<feature type="transmembrane region" description="Helical" evidence="2">
    <location>
        <begin position="7"/>
        <end position="28"/>
    </location>
</feature>
<dbReference type="InterPro" id="IPR000357">
    <property type="entry name" value="HEAT"/>
</dbReference>
<dbReference type="InterPro" id="IPR011989">
    <property type="entry name" value="ARM-like"/>
</dbReference>
<accession>A0ABR5AQW8</accession>
<evidence type="ECO:0000313" key="4">
    <source>
        <dbReference type="Proteomes" id="UP000031982"/>
    </source>
</evidence>